<feature type="transmembrane region" description="Helical" evidence="9">
    <location>
        <begin position="235"/>
        <end position="267"/>
    </location>
</feature>
<evidence type="ECO:0000256" key="6">
    <source>
        <dbReference type="ARBA" id="ARBA00022989"/>
    </source>
</evidence>
<dbReference type="KEGG" id="vah:G7081_01035"/>
<dbReference type="InterPro" id="IPR052180">
    <property type="entry name" value="NhaC_Na-H+_Antiporter"/>
</dbReference>
<keyword evidence="7 9" id="KW-0472">Membrane</keyword>
<keyword evidence="5 9" id="KW-0812">Transmembrane</keyword>
<feature type="transmembrane region" description="Helical" evidence="9">
    <location>
        <begin position="198"/>
        <end position="215"/>
    </location>
</feature>
<evidence type="ECO:0000313" key="12">
    <source>
        <dbReference type="Proteomes" id="UP000500890"/>
    </source>
</evidence>
<evidence type="ECO:0000256" key="8">
    <source>
        <dbReference type="ARBA" id="ARBA00038435"/>
    </source>
</evidence>
<dbReference type="EMBL" id="CP049886">
    <property type="protein sequence ID" value="QIL45773.1"/>
    <property type="molecule type" value="Genomic_DNA"/>
</dbReference>
<keyword evidence="3" id="KW-0050">Antiport</keyword>
<evidence type="ECO:0000256" key="2">
    <source>
        <dbReference type="ARBA" id="ARBA00022448"/>
    </source>
</evidence>
<evidence type="ECO:0000256" key="1">
    <source>
        <dbReference type="ARBA" id="ARBA00004651"/>
    </source>
</evidence>
<dbReference type="GO" id="GO:0015297">
    <property type="term" value="F:antiporter activity"/>
    <property type="evidence" value="ECO:0007669"/>
    <property type="project" value="UniProtKB-KW"/>
</dbReference>
<feature type="transmembrane region" description="Helical" evidence="9">
    <location>
        <begin position="36"/>
        <end position="53"/>
    </location>
</feature>
<feature type="transmembrane region" description="Helical" evidence="9">
    <location>
        <begin position="403"/>
        <end position="423"/>
    </location>
</feature>
<dbReference type="AlphaFoldDB" id="A0A6G8ALH1"/>
<dbReference type="Proteomes" id="UP000500890">
    <property type="component" value="Chromosome"/>
</dbReference>
<evidence type="ECO:0000259" key="10">
    <source>
        <dbReference type="Pfam" id="PF03553"/>
    </source>
</evidence>
<dbReference type="RefSeq" id="WP_166006600.1">
    <property type="nucleotide sequence ID" value="NZ_CP049886.1"/>
</dbReference>
<keyword evidence="4" id="KW-1003">Cell membrane</keyword>
<dbReference type="PANTHER" id="PTHR33451">
    <property type="entry name" value="MALATE-2H(+)/NA(+)-LACTATE ANTIPORTER"/>
    <property type="match status" value="1"/>
</dbReference>
<feature type="transmembrane region" description="Helical" evidence="9">
    <location>
        <begin position="366"/>
        <end position="383"/>
    </location>
</feature>
<gene>
    <name evidence="11" type="ORF">G7081_01035</name>
</gene>
<evidence type="ECO:0000256" key="5">
    <source>
        <dbReference type="ARBA" id="ARBA00022692"/>
    </source>
</evidence>
<dbReference type="Pfam" id="PF03553">
    <property type="entry name" value="Na_H_antiporter"/>
    <property type="match status" value="2"/>
</dbReference>
<dbReference type="PANTHER" id="PTHR33451:SF5">
    <property type="entry name" value="NA+_H+ ANTIPORTER"/>
    <property type="match status" value="1"/>
</dbReference>
<name>A0A6G8ALH1_9ENTE</name>
<comment type="subcellular location">
    <subcellularLocation>
        <location evidence="1">Cell membrane</location>
        <topology evidence="1">Multi-pass membrane protein</topology>
    </subcellularLocation>
</comment>
<proteinExistence type="inferred from homology"/>
<accession>A0A6G8ALH1</accession>
<feature type="transmembrane region" description="Helical" evidence="9">
    <location>
        <begin position="328"/>
        <end position="354"/>
    </location>
</feature>
<feature type="domain" description="Na+/H+ antiporter NhaC-like C-terminal" evidence="10">
    <location>
        <begin position="35"/>
        <end position="191"/>
    </location>
</feature>
<protein>
    <submittedName>
        <fullName evidence="11">Na+/H+ antiporter NhaC family protein</fullName>
    </submittedName>
</protein>
<evidence type="ECO:0000256" key="9">
    <source>
        <dbReference type="SAM" id="Phobius"/>
    </source>
</evidence>
<dbReference type="GO" id="GO:0005886">
    <property type="term" value="C:plasma membrane"/>
    <property type="evidence" value="ECO:0007669"/>
    <property type="project" value="UniProtKB-SubCell"/>
</dbReference>
<evidence type="ECO:0000313" key="11">
    <source>
        <dbReference type="EMBL" id="QIL45773.1"/>
    </source>
</evidence>
<keyword evidence="2" id="KW-0813">Transport</keyword>
<comment type="similarity">
    <text evidence="8">Belongs to the NhaC Na(+)/H(+) (TC 2.A.35) antiporter family.</text>
</comment>
<keyword evidence="12" id="KW-1185">Reference proteome</keyword>
<sequence length="434" mass="46435">MKKDLEKGSIVGLLPMATFLILFVAVGIGTGSVMNLPFNLAFFVSVLLSIILFPKMKFDDKLTTFCKSAGNHTVIQMVLIFLLAGIFTGLAKEMGSIEATVNAGLHYLPASLLAPGLFIITSFVSLSIGSCMATIAALTPIGMMLSEQAGLPLGLCIATVLGGAMFGDNLSNISDSTIAAVQTQKANTKEKFMMNIKLVVPGFIITLVALFLLTMNTTDYTGTTDAIEWLKILPYVLIIVLSLTRLNIIASLIIGIISAWCIGFFQGDFNFIDSLGVMSQGMISMEDIAIIAILMSGLSGLMEAFGGVDYLVAKFDKNFKSTKSTEFGILLLSTIVMACITINTVTVLVAGPIANKISERNNLDRNWVASILDMSSAALQAFLPNSAALLVIASAANISVFKVIPYSIYGIVTFITLIIVVLWKPKFLKIKTAN</sequence>
<feature type="domain" description="Na+/H+ antiporter NhaC-like C-terminal" evidence="10">
    <location>
        <begin position="194"/>
        <end position="422"/>
    </location>
</feature>
<evidence type="ECO:0000256" key="3">
    <source>
        <dbReference type="ARBA" id="ARBA00022449"/>
    </source>
</evidence>
<feature type="transmembrane region" description="Helical" evidence="9">
    <location>
        <begin position="74"/>
        <end position="92"/>
    </location>
</feature>
<organism evidence="11 12">
    <name type="scientific">Vagococcus coleopterorum</name>
    <dbReference type="NCBI Taxonomy" id="2714946"/>
    <lineage>
        <taxon>Bacteria</taxon>
        <taxon>Bacillati</taxon>
        <taxon>Bacillota</taxon>
        <taxon>Bacilli</taxon>
        <taxon>Lactobacillales</taxon>
        <taxon>Enterococcaceae</taxon>
        <taxon>Vagococcus</taxon>
    </lineage>
</organism>
<reference evidence="11 12" key="1">
    <citation type="submission" date="2020-03" db="EMBL/GenBank/DDBJ databases">
        <title>Vagococcus sp. nov., isolated from beetles.</title>
        <authorList>
            <person name="Hyun D.-W."/>
            <person name="Bae J.-W."/>
        </authorList>
    </citation>
    <scope>NUCLEOTIDE SEQUENCE [LARGE SCALE GENOMIC DNA]</scope>
    <source>
        <strain evidence="11 12">HDW17A</strain>
    </source>
</reference>
<evidence type="ECO:0000256" key="4">
    <source>
        <dbReference type="ARBA" id="ARBA00022475"/>
    </source>
</evidence>
<feature type="transmembrane region" description="Helical" evidence="9">
    <location>
        <begin position="12"/>
        <end position="30"/>
    </location>
</feature>
<evidence type="ECO:0000256" key="7">
    <source>
        <dbReference type="ARBA" id="ARBA00023136"/>
    </source>
</evidence>
<feature type="transmembrane region" description="Helical" evidence="9">
    <location>
        <begin position="112"/>
        <end position="138"/>
    </location>
</feature>
<feature type="transmembrane region" description="Helical" evidence="9">
    <location>
        <begin position="288"/>
        <end position="308"/>
    </location>
</feature>
<keyword evidence="6 9" id="KW-1133">Transmembrane helix</keyword>
<dbReference type="InterPro" id="IPR018461">
    <property type="entry name" value="Na/H_Antiport_NhaC-like_C"/>
</dbReference>